<accession>A0ABP7G7D3</accession>
<keyword evidence="2" id="KW-1185">Reference proteome</keyword>
<proteinExistence type="predicted"/>
<dbReference type="RefSeq" id="WP_345139568.1">
    <property type="nucleotide sequence ID" value="NZ_BAABDU010000002.1"/>
</dbReference>
<comment type="caution">
    <text evidence="1">The sequence shown here is derived from an EMBL/GenBank/DDBJ whole genome shotgun (WGS) entry which is preliminary data.</text>
</comment>
<evidence type="ECO:0000313" key="2">
    <source>
        <dbReference type="Proteomes" id="UP001500748"/>
    </source>
</evidence>
<dbReference type="Proteomes" id="UP001500748">
    <property type="component" value="Unassembled WGS sequence"/>
</dbReference>
<sequence length="64" mass="7232">MENTKTTISKGTCSLSNTRMLQGENNEIICLKIYNGDWGDWDEKPANNIQHNIDADNNSIDAQF</sequence>
<dbReference type="EMBL" id="BAABDU010000002">
    <property type="protein sequence ID" value="GAA3757001.1"/>
    <property type="molecule type" value="Genomic_DNA"/>
</dbReference>
<evidence type="ECO:0000313" key="1">
    <source>
        <dbReference type="EMBL" id="GAA3757001.1"/>
    </source>
</evidence>
<protein>
    <submittedName>
        <fullName evidence="1">Uncharacterized protein</fullName>
    </submittedName>
</protein>
<name>A0ABP7G7D3_9FLAO</name>
<gene>
    <name evidence="1" type="ORF">GCM10022423_04080</name>
</gene>
<reference evidence="2" key="1">
    <citation type="journal article" date="2019" name="Int. J. Syst. Evol. Microbiol.">
        <title>The Global Catalogue of Microorganisms (GCM) 10K type strain sequencing project: providing services to taxonomists for standard genome sequencing and annotation.</title>
        <authorList>
            <consortium name="The Broad Institute Genomics Platform"/>
            <consortium name="The Broad Institute Genome Sequencing Center for Infectious Disease"/>
            <person name="Wu L."/>
            <person name="Ma J."/>
        </authorList>
    </citation>
    <scope>NUCLEOTIDE SEQUENCE [LARGE SCALE GENOMIC DNA]</scope>
    <source>
        <strain evidence="2">JCM 17337</strain>
    </source>
</reference>
<organism evidence="1 2">
    <name type="scientific">Flavobacterium ginsengiterrae</name>
    <dbReference type="NCBI Taxonomy" id="871695"/>
    <lineage>
        <taxon>Bacteria</taxon>
        <taxon>Pseudomonadati</taxon>
        <taxon>Bacteroidota</taxon>
        <taxon>Flavobacteriia</taxon>
        <taxon>Flavobacteriales</taxon>
        <taxon>Flavobacteriaceae</taxon>
        <taxon>Flavobacterium</taxon>
    </lineage>
</organism>